<dbReference type="Pfam" id="PF13590">
    <property type="entry name" value="DUF4136"/>
    <property type="match status" value="1"/>
</dbReference>
<proteinExistence type="predicted"/>
<reference evidence="3 4" key="1">
    <citation type="submission" date="2012-06" db="EMBL/GenBank/DDBJ databases">
        <title>Complete genome of Terriglobus roseus DSM 18391.</title>
        <authorList>
            <consortium name="US DOE Joint Genome Institute (JGI-PGF)"/>
            <person name="Lucas S."/>
            <person name="Copeland A."/>
            <person name="Lapidus A."/>
            <person name="Glavina del Rio T."/>
            <person name="Dalin E."/>
            <person name="Tice H."/>
            <person name="Bruce D."/>
            <person name="Goodwin L."/>
            <person name="Pitluck S."/>
            <person name="Peters L."/>
            <person name="Mikhailova N."/>
            <person name="Munk A.C.C."/>
            <person name="Kyrpides N."/>
            <person name="Mavromatis K."/>
            <person name="Ivanova N."/>
            <person name="Brettin T."/>
            <person name="Detter J.C."/>
            <person name="Han C."/>
            <person name="Larimer F."/>
            <person name="Land M."/>
            <person name="Hauser L."/>
            <person name="Markowitz V."/>
            <person name="Cheng J.-F."/>
            <person name="Hugenholtz P."/>
            <person name="Woyke T."/>
            <person name="Wu D."/>
            <person name="Brambilla E."/>
            <person name="Klenk H.-P."/>
            <person name="Eisen J.A."/>
        </authorList>
    </citation>
    <scope>NUCLEOTIDE SEQUENCE [LARGE SCALE GENOMIC DNA]</scope>
    <source>
        <strain evidence="4">DSM 18391 / NRRL B-41598 / KBS 63</strain>
    </source>
</reference>
<dbReference type="InterPro" id="IPR025411">
    <property type="entry name" value="DUF4136"/>
</dbReference>
<dbReference type="EMBL" id="CP003379">
    <property type="protein sequence ID" value="AFL88234.1"/>
    <property type="molecule type" value="Genomic_DNA"/>
</dbReference>
<keyword evidence="4" id="KW-1185">Reference proteome</keyword>
<feature type="signal peptide" evidence="1">
    <location>
        <begin position="1"/>
        <end position="19"/>
    </location>
</feature>
<accession>I3ZG66</accession>
<feature type="chain" id="PRO_5003684042" description="DUF4136 domain-containing protein" evidence="1">
    <location>
        <begin position="20"/>
        <end position="192"/>
    </location>
</feature>
<dbReference type="Gene3D" id="3.30.160.670">
    <property type="match status" value="1"/>
</dbReference>
<dbReference type="KEGG" id="trs:Terro_1948"/>
<dbReference type="STRING" id="926566.Terro_1948"/>
<feature type="domain" description="DUF4136" evidence="2">
    <location>
        <begin position="29"/>
        <end position="188"/>
    </location>
</feature>
<dbReference type="HOGENOM" id="CLU_113282_3_0_0"/>
<evidence type="ECO:0000313" key="3">
    <source>
        <dbReference type="EMBL" id="AFL88234.1"/>
    </source>
</evidence>
<keyword evidence="1" id="KW-0732">Signal</keyword>
<protein>
    <recommendedName>
        <fullName evidence="2">DUF4136 domain-containing protein</fullName>
    </recommendedName>
</protein>
<dbReference type="RefSeq" id="WP_014785803.1">
    <property type="nucleotide sequence ID" value="NC_018014.1"/>
</dbReference>
<sequence length="192" mass="20703">MRYTTLPKLAMMTLLTLTAGTVALSAQEVRTDYDHKANFGQYHTFSIYKLHASDQIVEGRLRDDIHQALTSRGYREVPEGGDLAITAVGGITNKQEYSTFYNGLGGGYGYGGWGGWRGFGGWGGGGGTGVSTTRAYNVPVGTLAIDAYDRSSKQLVFRGTASDTLSKKSEKNASKLEKAVDKIFDKLPKSNG</sequence>
<gene>
    <name evidence="3" type="ordered locus">Terro_1948</name>
</gene>
<evidence type="ECO:0000256" key="1">
    <source>
        <dbReference type="SAM" id="SignalP"/>
    </source>
</evidence>
<evidence type="ECO:0000313" key="4">
    <source>
        <dbReference type="Proteomes" id="UP000006056"/>
    </source>
</evidence>
<evidence type="ECO:0000259" key="2">
    <source>
        <dbReference type="Pfam" id="PF13590"/>
    </source>
</evidence>
<dbReference type="OrthoDB" id="118102at2"/>
<dbReference type="eggNOG" id="ENOG5032YB2">
    <property type="taxonomic scope" value="Bacteria"/>
</dbReference>
<dbReference type="AlphaFoldDB" id="I3ZG66"/>
<dbReference type="Proteomes" id="UP000006056">
    <property type="component" value="Chromosome"/>
</dbReference>
<dbReference type="PATRIC" id="fig|926566.3.peg.1922"/>
<name>I3ZG66_TERRK</name>
<organism evidence="3 4">
    <name type="scientific">Terriglobus roseus (strain DSM 18391 / NRRL B-41598 / KBS 63)</name>
    <dbReference type="NCBI Taxonomy" id="926566"/>
    <lineage>
        <taxon>Bacteria</taxon>
        <taxon>Pseudomonadati</taxon>
        <taxon>Acidobacteriota</taxon>
        <taxon>Terriglobia</taxon>
        <taxon>Terriglobales</taxon>
        <taxon>Acidobacteriaceae</taxon>
        <taxon>Terriglobus</taxon>
    </lineage>
</organism>